<dbReference type="EMBL" id="SMDA01000004">
    <property type="protein sequence ID" value="TCW31667.1"/>
    <property type="molecule type" value="Genomic_DNA"/>
</dbReference>
<proteinExistence type="predicted"/>
<reference evidence="2 3" key="1">
    <citation type="submission" date="2019-03" db="EMBL/GenBank/DDBJ databases">
        <title>Genomic Encyclopedia of Type Strains, Phase IV (KMG-IV): sequencing the most valuable type-strain genomes for metagenomic binning, comparative biology and taxonomic classification.</title>
        <authorList>
            <person name="Goeker M."/>
        </authorList>
    </citation>
    <scope>NUCLEOTIDE SEQUENCE [LARGE SCALE GENOMIC DNA]</scope>
    <source>
        <strain evidence="2 3">DSM 18507</strain>
    </source>
</reference>
<protein>
    <submittedName>
        <fullName evidence="2">Uncharacterized protein DUF485</fullName>
    </submittedName>
</protein>
<accession>A0ABY2CX66</accession>
<evidence type="ECO:0000256" key="1">
    <source>
        <dbReference type="SAM" id="Phobius"/>
    </source>
</evidence>
<keyword evidence="3" id="KW-1185">Reference proteome</keyword>
<dbReference type="Proteomes" id="UP000294801">
    <property type="component" value="Unassembled WGS sequence"/>
</dbReference>
<organism evidence="2 3">
    <name type="scientific">Gulbenkiania mobilis</name>
    <dbReference type="NCBI Taxonomy" id="397457"/>
    <lineage>
        <taxon>Bacteria</taxon>
        <taxon>Pseudomonadati</taxon>
        <taxon>Pseudomonadota</taxon>
        <taxon>Betaproteobacteria</taxon>
        <taxon>Neisseriales</taxon>
        <taxon>Chromobacteriaceae</taxon>
        <taxon>Gulbenkiania</taxon>
    </lineage>
</organism>
<feature type="transmembrane region" description="Helical" evidence="1">
    <location>
        <begin position="40"/>
        <end position="59"/>
    </location>
</feature>
<comment type="caution">
    <text evidence="2">The sequence shown here is derived from an EMBL/GenBank/DDBJ whole genome shotgun (WGS) entry which is preliminary data.</text>
</comment>
<dbReference type="RefSeq" id="WP_054286543.1">
    <property type="nucleotide sequence ID" value="NZ_LIVN01000018.1"/>
</dbReference>
<name>A0ABY2CX66_GULMO</name>
<sequence>MSYRLLLVMLLLVPVALYYGVVAFAPALLAGTVGPWPRSLCVGLGLFVWCVAVTFAYCLKAPADAPAGERA</sequence>
<evidence type="ECO:0000313" key="3">
    <source>
        <dbReference type="Proteomes" id="UP000294801"/>
    </source>
</evidence>
<evidence type="ECO:0000313" key="2">
    <source>
        <dbReference type="EMBL" id="TCW31667.1"/>
    </source>
</evidence>
<gene>
    <name evidence="2" type="ORF">EV669_10433</name>
</gene>
<keyword evidence="1" id="KW-1133">Transmembrane helix</keyword>
<keyword evidence="1" id="KW-0472">Membrane</keyword>
<keyword evidence="1" id="KW-0812">Transmembrane</keyword>